<comment type="caution">
    <text evidence="9">The sequence shown here is derived from an EMBL/GenBank/DDBJ whole genome shotgun (WGS) entry which is preliminary data.</text>
</comment>
<evidence type="ECO:0000256" key="2">
    <source>
        <dbReference type="ARBA" id="ARBA00006865"/>
    </source>
</evidence>
<dbReference type="Pfam" id="PF26113">
    <property type="entry name" value="GH16_XgeA"/>
    <property type="match status" value="1"/>
</dbReference>
<evidence type="ECO:0000256" key="6">
    <source>
        <dbReference type="SAM" id="MobiDB-lite"/>
    </source>
</evidence>
<dbReference type="EC" id="3.2.1.6" evidence="3"/>
<evidence type="ECO:0000313" key="9">
    <source>
        <dbReference type="EMBL" id="KAF2259698.1"/>
    </source>
</evidence>
<sequence>MFFSTFLSTAILFRLAIAGYELQDDYMQDFFSQFEFFTAPDPTNGFVQYVDQATALNTGLINATNNGTISWGVDSINQTPQGRPSVRITSKKAYDSGLVVLDVAHMPTGCGTWPAFWMVGPNWPNNGEIDIIEGVNDQETNSMALHTGPNCAISSNQGMFSGDISTDNCDVNAPDQDKNVGCAIKHPSKQSYGSGLNGIQGGVYATEWTDEAITVWFFPRGSIPEDVLGDSPNPSTWGMPAAKFQGACDISSAFSQQQIVFDTTFCGDWAGNVWNSGSCASKADTCEAFVQNNPEAFADAYWAINALKVYQNNQNNDEVRSPVPSTIPSETPSLPSGIPTETMFPTLSPPNPTTVETTSLPTEMPTGTGFPIFSLSIPSTFDTSILAPPPTGAPSFSIGNISTILSSASIASETAVATETNKVPSQPSLTPTHGIDQGPMDGFIWPSGGRQIPGNGNNQEPTTQELTTISASAIVPEPTTVVTVTSAAPPQSTGIEEAPNRVVETIYETVYVTVSGPAQTPAARKARHVRQHRRRLTQHNVRR</sequence>
<feature type="region of interest" description="Disordered" evidence="6">
    <location>
        <begin position="519"/>
        <end position="543"/>
    </location>
</feature>
<keyword evidence="5" id="KW-0326">Glycosidase</keyword>
<name>A0A9P4K2M0_9PLEO</name>
<keyword evidence="10" id="KW-1185">Reference proteome</keyword>
<protein>
    <recommendedName>
        <fullName evidence="3">endo-1,3(4)-beta-glucanase</fullName>
        <ecNumber evidence="3">3.2.1.6</ecNumber>
    </recommendedName>
</protein>
<comment type="similarity">
    <text evidence="2">Belongs to the glycosyl hydrolase 16 family.</text>
</comment>
<keyword evidence="4" id="KW-0378">Hydrolase</keyword>
<accession>A0A9P4K2M0</accession>
<evidence type="ECO:0000256" key="5">
    <source>
        <dbReference type="ARBA" id="ARBA00023295"/>
    </source>
</evidence>
<dbReference type="AlphaFoldDB" id="A0A9P4K2M0"/>
<comment type="catalytic activity">
    <reaction evidence="1">
        <text>Endohydrolysis of (1-&gt;3)- or (1-&gt;4)-linkages in beta-D-glucans when the glucose residue whose reducing group is involved in the linkage to be hydrolyzed is itself substituted at C-3.</text>
        <dbReference type="EC" id="3.2.1.6"/>
    </reaction>
</comment>
<dbReference type="PANTHER" id="PTHR10963">
    <property type="entry name" value="GLYCOSYL HYDROLASE-RELATED"/>
    <property type="match status" value="1"/>
</dbReference>
<proteinExistence type="inferred from homology"/>
<evidence type="ECO:0000256" key="7">
    <source>
        <dbReference type="SAM" id="SignalP"/>
    </source>
</evidence>
<dbReference type="PROSITE" id="PS51762">
    <property type="entry name" value="GH16_2"/>
    <property type="match status" value="1"/>
</dbReference>
<dbReference type="FunFam" id="2.60.120.200:FF:000114">
    <property type="entry name" value="Probable endo-1,3(4)-beta-glucanase NFIA_089530"/>
    <property type="match status" value="1"/>
</dbReference>
<feature type="chain" id="PRO_5040376539" description="endo-1,3(4)-beta-glucanase" evidence="7">
    <location>
        <begin position="19"/>
        <end position="543"/>
    </location>
</feature>
<evidence type="ECO:0000259" key="8">
    <source>
        <dbReference type="PROSITE" id="PS51762"/>
    </source>
</evidence>
<dbReference type="InterPro" id="IPR050546">
    <property type="entry name" value="Glycosyl_Hydrlase_16"/>
</dbReference>
<evidence type="ECO:0000256" key="3">
    <source>
        <dbReference type="ARBA" id="ARBA00012599"/>
    </source>
</evidence>
<dbReference type="EMBL" id="ML986702">
    <property type="protein sequence ID" value="KAF2259698.1"/>
    <property type="molecule type" value="Genomic_DNA"/>
</dbReference>
<feature type="compositionally biased region" description="Basic residues" evidence="6">
    <location>
        <begin position="524"/>
        <end position="543"/>
    </location>
</feature>
<dbReference type="OrthoDB" id="192832at2759"/>
<dbReference type="InterPro" id="IPR000757">
    <property type="entry name" value="Beta-glucanase-like"/>
</dbReference>
<dbReference type="InterPro" id="IPR013320">
    <property type="entry name" value="ConA-like_dom_sf"/>
</dbReference>
<dbReference type="Gene3D" id="2.60.120.200">
    <property type="match status" value="1"/>
</dbReference>
<evidence type="ECO:0000313" key="10">
    <source>
        <dbReference type="Proteomes" id="UP000800093"/>
    </source>
</evidence>
<dbReference type="CDD" id="cd02181">
    <property type="entry name" value="GH16_fungal_Lam16A_glucanase"/>
    <property type="match status" value="1"/>
</dbReference>
<organism evidence="9 10">
    <name type="scientific">Lojkania enalia</name>
    <dbReference type="NCBI Taxonomy" id="147567"/>
    <lineage>
        <taxon>Eukaryota</taxon>
        <taxon>Fungi</taxon>
        <taxon>Dikarya</taxon>
        <taxon>Ascomycota</taxon>
        <taxon>Pezizomycotina</taxon>
        <taxon>Dothideomycetes</taxon>
        <taxon>Pleosporomycetidae</taxon>
        <taxon>Pleosporales</taxon>
        <taxon>Pleosporales incertae sedis</taxon>
        <taxon>Lojkania</taxon>
    </lineage>
</organism>
<dbReference type="PANTHER" id="PTHR10963:SF24">
    <property type="entry name" value="GLYCOSIDASE C21B10.07-RELATED"/>
    <property type="match status" value="1"/>
</dbReference>
<feature type="region of interest" description="Disordered" evidence="6">
    <location>
        <begin position="317"/>
        <end position="336"/>
    </location>
</feature>
<dbReference type="Proteomes" id="UP000800093">
    <property type="component" value="Unassembled WGS sequence"/>
</dbReference>
<gene>
    <name evidence="9" type="ORF">CC78DRAFT_502797</name>
</gene>
<keyword evidence="7" id="KW-0732">Signal</keyword>
<feature type="signal peptide" evidence="7">
    <location>
        <begin position="1"/>
        <end position="18"/>
    </location>
</feature>
<evidence type="ECO:0000256" key="1">
    <source>
        <dbReference type="ARBA" id="ARBA00000124"/>
    </source>
</evidence>
<reference evidence="10" key="1">
    <citation type="journal article" date="2020" name="Stud. Mycol.">
        <title>101 Dothideomycetes genomes: A test case for predicting lifestyles and emergence of pathogens.</title>
        <authorList>
            <person name="Haridas S."/>
            <person name="Albert R."/>
            <person name="Binder M."/>
            <person name="Bloem J."/>
            <person name="LaButti K."/>
            <person name="Salamov A."/>
            <person name="Andreopoulos B."/>
            <person name="Baker S."/>
            <person name="Barry K."/>
            <person name="Bills G."/>
            <person name="Bluhm B."/>
            <person name="Cannon C."/>
            <person name="Castanera R."/>
            <person name="Culley D."/>
            <person name="Daum C."/>
            <person name="Ezra D."/>
            <person name="Gonzalez J."/>
            <person name="Henrissat B."/>
            <person name="Kuo A."/>
            <person name="Liang C."/>
            <person name="Lipzen A."/>
            <person name="Lutzoni F."/>
            <person name="Magnuson J."/>
            <person name="Mondo S."/>
            <person name="Nolan M."/>
            <person name="Ohm R."/>
            <person name="Pangilinan J."/>
            <person name="Park H.-J."/>
            <person name="Ramirez L."/>
            <person name="Alfaro M."/>
            <person name="Sun H."/>
            <person name="Tritt A."/>
            <person name="Yoshinaga Y."/>
            <person name="Zwiers L.-H."/>
            <person name="Turgeon B."/>
            <person name="Goodwin S."/>
            <person name="Spatafora J."/>
            <person name="Crous P."/>
            <person name="Grigoriev I."/>
        </authorList>
    </citation>
    <scope>NUCLEOTIDE SEQUENCE [LARGE SCALE GENOMIC DNA]</scope>
    <source>
        <strain evidence="10">CBS 304.66</strain>
    </source>
</reference>
<dbReference type="GO" id="GO:0052861">
    <property type="term" value="F:endo-1,3(4)-beta-glucanase activity"/>
    <property type="evidence" value="ECO:0007669"/>
    <property type="project" value="UniProtKB-EC"/>
</dbReference>
<feature type="compositionally biased region" description="Polar residues" evidence="6">
    <location>
        <begin position="323"/>
        <end position="334"/>
    </location>
</feature>
<dbReference type="GO" id="GO:0009251">
    <property type="term" value="P:glucan catabolic process"/>
    <property type="evidence" value="ECO:0007669"/>
    <property type="project" value="TreeGrafter"/>
</dbReference>
<dbReference type="SUPFAM" id="SSF49899">
    <property type="entry name" value="Concanavalin A-like lectins/glucanases"/>
    <property type="match status" value="1"/>
</dbReference>
<feature type="domain" description="GH16" evidence="8">
    <location>
        <begin position="34"/>
        <end position="278"/>
    </location>
</feature>
<evidence type="ECO:0000256" key="4">
    <source>
        <dbReference type="ARBA" id="ARBA00022801"/>
    </source>
</evidence>